<comment type="caution">
    <text evidence="2">The sequence shown here is derived from an EMBL/GenBank/DDBJ whole genome shotgun (WGS) entry which is preliminary data.</text>
</comment>
<organism evidence="2 3">
    <name type="scientific">Corchorus olitorius</name>
    <dbReference type="NCBI Taxonomy" id="93759"/>
    <lineage>
        <taxon>Eukaryota</taxon>
        <taxon>Viridiplantae</taxon>
        <taxon>Streptophyta</taxon>
        <taxon>Embryophyta</taxon>
        <taxon>Tracheophyta</taxon>
        <taxon>Spermatophyta</taxon>
        <taxon>Magnoliopsida</taxon>
        <taxon>eudicotyledons</taxon>
        <taxon>Gunneridae</taxon>
        <taxon>Pentapetalae</taxon>
        <taxon>rosids</taxon>
        <taxon>malvids</taxon>
        <taxon>Malvales</taxon>
        <taxon>Malvaceae</taxon>
        <taxon>Grewioideae</taxon>
        <taxon>Apeibeae</taxon>
        <taxon>Corchorus</taxon>
    </lineage>
</organism>
<dbReference type="EMBL" id="AWUE01014242">
    <property type="protein sequence ID" value="OMP04563.1"/>
    <property type="molecule type" value="Genomic_DNA"/>
</dbReference>
<evidence type="ECO:0000256" key="1">
    <source>
        <dbReference type="SAM" id="MobiDB-lite"/>
    </source>
</evidence>
<evidence type="ECO:0000313" key="3">
    <source>
        <dbReference type="Proteomes" id="UP000187203"/>
    </source>
</evidence>
<name>A0A1R3KBV9_9ROSI</name>
<sequence>MGRGSRNRKDRKHNGAQGKNLTASTADGKVSEPSFTMVLMASASTLGRKQGISLVFVL</sequence>
<dbReference type="AlphaFoldDB" id="A0A1R3KBV9"/>
<keyword evidence="3" id="KW-1185">Reference proteome</keyword>
<protein>
    <submittedName>
        <fullName evidence="2">Uncharacterized protein</fullName>
    </submittedName>
</protein>
<dbReference type="Proteomes" id="UP000187203">
    <property type="component" value="Unassembled WGS sequence"/>
</dbReference>
<reference evidence="3" key="1">
    <citation type="submission" date="2013-09" db="EMBL/GenBank/DDBJ databases">
        <title>Corchorus olitorius genome sequencing.</title>
        <authorList>
            <person name="Alam M."/>
            <person name="Haque M.S."/>
            <person name="Islam M.S."/>
            <person name="Emdad E.M."/>
            <person name="Islam M.M."/>
            <person name="Ahmed B."/>
            <person name="Halim A."/>
            <person name="Hossen Q.M.M."/>
            <person name="Hossain M.Z."/>
            <person name="Ahmed R."/>
            <person name="Khan M.M."/>
            <person name="Islam R."/>
            <person name="Rashid M.M."/>
            <person name="Khan S.A."/>
            <person name="Rahman M.S."/>
            <person name="Alam M."/>
            <person name="Yahiya A.S."/>
            <person name="Khan M.S."/>
            <person name="Azam M.S."/>
            <person name="Haque T."/>
            <person name="Lashkar M.Z.H."/>
            <person name="Akhand A.I."/>
            <person name="Morshed G."/>
            <person name="Roy S."/>
            <person name="Uddin K.S."/>
            <person name="Rabeya T."/>
            <person name="Hossain A.S."/>
            <person name="Chowdhury A."/>
            <person name="Snigdha A.R."/>
            <person name="Mortoza M.S."/>
            <person name="Matin S.A."/>
            <person name="Hoque S.M.E."/>
            <person name="Islam M.K."/>
            <person name="Roy D.K."/>
            <person name="Haider R."/>
            <person name="Moosa M.M."/>
            <person name="Elias S.M."/>
            <person name="Hasan A.M."/>
            <person name="Jahan S."/>
            <person name="Shafiuddin M."/>
            <person name="Mahmood N."/>
            <person name="Shommy N.S."/>
        </authorList>
    </citation>
    <scope>NUCLEOTIDE SEQUENCE [LARGE SCALE GENOMIC DNA]</scope>
    <source>
        <strain evidence="3">cv. O-4</strain>
    </source>
</reference>
<gene>
    <name evidence="2" type="ORF">COLO4_09509</name>
</gene>
<proteinExistence type="predicted"/>
<evidence type="ECO:0000313" key="2">
    <source>
        <dbReference type="EMBL" id="OMP04563.1"/>
    </source>
</evidence>
<feature type="region of interest" description="Disordered" evidence="1">
    <location>
        <begin position="1"/>
        <end position="28"/>
    </location>
</feature>
<accession>A0A1R3KBV9</accession>
<feature type="compositionally biased region" description="Basic residues" evidence="1">
    <location>
        <begin position="1"/>
        <end position="14"/>
    </location>
</feature>